<evidence type="ECO:0000313" key="3">
    <source>
        <dbReference type="EMBL" id="MCS0658348.1"/>
    </source>
</evidence>
<accession>A0ABT2CWK4</accession>
<dbReference type="Proteomes" id="UP001204621">
    <property type="component" value="Unassembled WGS sequence"/>
</dbReference>
<feature type="domain" description="DUF4136" evidence="2">
    <location>
        <begin position="27"/>
        <end position="191"/>
    </location>
</feature>
<evidence type="ECO:0000259" key="2">
    <source>
        <dbReference type="Pfam" id="PF13590"/>
    </source>
</evidence>
<comment type="caution">
    <text evidence="3">The sequence shown here is derived from an EMBL/GenBank/DDBJ whole genome shotgun (WGS) entry which is preliminary data.</text>
</comment>
<name>A0ABT2CWK4_9BURK</name>
<keyword evidence="1" id="KW-0732">Signal</keyword>
<dbReference type="EMBL" id="JANUGU010000002">
    <property type="protein sequence ID" value="MCS0658348.1"/>
    <property type="molecule type" value="Genomic_DNA"/>
</dbReference>
<keyword evidence="4" id="KW-1185">Reference proteome</keyword>
<dbReference type="RefSeq" id="WP_258811534.1">
    <property type="nucleotide sequence ID" value="NZ_JANUGU010000002.1"/>
</dbReference>
<dbReference type="Pfam" id="PF13590">
    <property type="entry name" value="DUF4136"/>
    <property type="match status" value="1"/>
</dbReference>
<protein>
    <submittedName>
        <fullName evidence="3">DUF4136 domain-containing protein</fullName>
    </submittedName>
</protein>
<proteinExistence type="predicted"/>
<dbReference type="Gene3D" id="3.30.160.670">
    <property type="match status" value="1"/>
</dbReference>
<gene>
    <name evidence="3" type="ORF">NX778_09765</name>
</gene>
<dbReference type="InterPro" id="IPR025411">
    <property type="entry name" value="DUF4136"/>
</dbReference>
<evidence type="ECO:0000313" key="4">
    <source>
        <dbReference type="Proteomes" id="UP001204621"/>
    </source>
</evidence>
<evidence type="ECO:0000256" key="1">
    <source>
        <dbReference type="SAM" id="SignalP"/>
    </source>
</evidence>
<feature type="signal peptide" evidence="1">
    <location>
        <begin position="1"/>
        <end position="25"/>
    </location>
</feature>
<dbReference type="PROSITE" id="PS51257">
    <property type="entry name" value="PROKAR_LIPOPROTEIN"/>
    <property type="match status" value="1"/>
</dbReference>
<sequence length="207" mass="23295">MKRLLILVAASMTLLLAGCATTVSSHVTTFNQWPAQLSDKSYAFERVAPQQDSLELHSYQELVRAQLAQLGFHDSGADKPALLVSMRFMTTDVPVRVLQAADPFWTGPYPRFYSPYRRYWGGWYGPYDPLWGPPYSTRIDHQYHRVLHVTIRSAADGKRLFEVTVKNTSDEESTPAIMPAMVQSAFQNFPGPNGGSRVIELKQQSQG</sequence>
<feature type="chain" id="PRO_5045091990" evidence="1">
    <location>
        <begin position="26"/>
        <end position="207"/>
    </location>
</feature>
<organism evidence="3 4">
    <name type="scientific">Massilia terrae</name>
    <dbReference type="NCBI Taxonomy" id="1811224"/>
    <lineage>
        <taxon>Bacteria</taxon>
        <taxon>Pseudomonadati</taxon>
        <taxon>Pseudomonadota</taxon>
        <taxon>Betaproteobacteria</taxon>
        <taxon>Burkholderiales</taxon>
        <taxon>Oxalobacteraceae</taxon>
        <taxon>Telluria group</taxon>
        <taxon>Massilia</taxon>
    </lineage>
</organism>
<reference evidence="3 4" key="1">
    <citation type="submission" date="2022-08" db="EMBL/GenBank/DDBJ databases">
        <title>Reclassification of Massilia species as members of the genera Telluria, Duganella, Pseudoduganella, Mokoshia gen. nov. and Zemynaea gen. nov. using orthogonal and non-orthogonal genome-based approaches.</title>
        <authorList>
            <person name="Bowman J.P."/>
        </authorList>
    </citation>
    <scope>NUCLEOTIDE SEQUENCE [LARGE SCALE GENOMIC DNA]</scope>
    <source>
        <strain evidence="3 4">JCM 31606</strain>
    </source>
</reference>